<accession>A0A4R6LFP2</accession>
<evidence type="ECO:0000256" key="2">
    <source>
        <dbReference type="ARBA" id="ARBA00023008"/>
    </source>
</evidence>
<dbReference type="AlphaFoldDB" id="A0A4R6LFP2"/>
<dbReference type="Gene3D" id="2.60.40.420">
    <property type="entry name" value="Cupredoxins - blue copper proteins"/>
    <property type="match status" value="1"/>
</dbReference>
<dbReference type="GO" id="GO:0009055">
    <property type="term" value="F:electron transfer activity"/>
    <property type="evidence" value="ECO:0007669"/>
    <property type="project" value="InterPro"/>
</dbReference>
<reference evidence="4 5" key="1">
    <citation type="submission" date="2019-03" db="EMBL/GenBank/DDBJ databases">
        <title>Subsurface microbial communities from deep shales in Ohio and West Virginia, USA.</title>
        <authorList>
            <person name="Wrighton K."/>
        </authorList>
    </citation>
    <scope>NUCLEOTIDE SEQUENCE [LARGE SCALE GENOMIC DNA]</scope>
    <source>
        <strain evidence="4 5">MA284_T2</strain>
    </source>
</reference>
<name>A0A4R6LFP2_9FIRM</name>
<gene>
    <name evidence="4" type="ORF">DFR79_1357</name>
</gene>
<evidence type="ECO:0000313" key="4">
    <source>
        <dbReference type="EMBL" id="TDO73750.1"/>
    </source>
</evidence>
<dbReference type="GO" id="GO:0005507">
    <property type="term" value="F:copper ion binding"/>
    <property type="evidence" value="ECO:0007669"/>
    <property type="project" value="InterPro"/>
</dbReference>
<comment type="caution">
    <text evidence="4">The sequence shown here is derived from an EMBL/GenBank/DDBJ whole genome shotgun (WGS) entry which is preliminary data.</text>
</comment>
<protein>
    <submittedName>
        <fullName evidence="4">Plastocyanin</fullName>
    </submittedName>
</protein>
<dbReference type="InterPro" id="IPR008972">
    <property type="entry name" value="Cupredoxin"/>
</dbReference>
<dbReference type="Proteomes" id="UP000295064">
    <property type="component" value="Unassembled WGS sequence"/>
</dbReference>
<evidence type="ECO:0000259" key="3">
    <source>
        <dbReference type="Pfam" id="PF00127"/>
    </source>
</evidence>
<dbReference type="RefSeq" id="WP_166638071.1">
    <property type="nucleotide sequence ID" value="NZ_SNWX01000035.1"/>
</dbReference>
<keyword evidence="2" id="KW-0186">Copper</keyword>
<evidence type="ECO:0000313" key="5">
    <source>
        <dbReference type="Proteomes" id="UP000295064"/>
    </source>
</evidence>
<evidence type="ECO:0000256" key="1">
    <source>
        <dbReference type="ARBA" id="ARBA00022723"/>
    </source>
</evidence>
<sequence>MSGSVYAEEDMTAEENIKVIEVDTLNFVFDPEIIRLNPGEKVKFIVSNPSSAFHTFTIYHSKSERKNPIVNISLSSGDEKTETVTMPDEEKILYLVCLPHEGIGMVGQVIVGNPEVEEES</sequence>
<dbReference type="Pfam" id="PF00127">
    <property type="entry name" value="Copper-bind"/>
    <property type="match status" value="1"/>
</dbReference>
<keyword evidence="1" id="KW-0479">Metal-binding</keyword>
<organism evidence="4 5">
    <name type="scientific">Halanaerobium saccharolyticum</name>
    <dbReference type="NCBI Taxonomy" id="43595"/>
    <lineage>
        <taxon>Bacteria</taxon>
        <taxon>Bacillati</taxon>
        <taxon>Bacillota</taxon>
        <taxon>Clostridia</taxon>
        <taxon>Halanaerobiales</taxon>
        <taxon>Halanaerobiaceae</taxon>
        <taxon>Halanaerobium</taxon>
    </lineage>
</organism>
<dbReference type="SUPFAM" id="SSF49503">
    <property type="entry name" value="Cupredoxins"/>
    <property type="match status" value="1"/>
</dbReference>
<dbReference type="EMBL" id="SNWX01000035">
    <property type="protein sequence ID" value="TDO73750.1"/>
    <property type="molecule type" value="Genomic_DNA"/>
</dbReference>
<feature type="domain" description="Blue (type 1) copper" evidence="3">
    <location>
        <begin position="21"/>
        <end position="111"/>
    </location>
</feature>
<proteinExistence type="predicted"/>
<dbReference type="InterPro" id="IPR000923">
    <property type="entry name" value="BlueCu_1"/>
</dbReference>